<dbReference type="AlphaFoldDB" id="A0A0R3PDJ0"/>
<evidence type="ECO:0000313" key="2">
    <source>
        <dbReference type="Proteomes" id="UP000267027"/>
    </source>
</evidence>
<name>A0A0R3PDJ0_ANGCS</name>
<organism evidence="3">
    <name type="scientific">Angiostrongylus costaricensis</name>
    <name type="common">Nematode worm</name>
    <dbReference type="NCBI Taxonomy" id="334426"/>
    <lineage>
        <taxon>Eukaryota</taxon>
        <taxon>Metazoa</taxon>
        <taxon>Ecdysozoa</taxon>
        <taxon>Nematoda</taxon>
        <taxon>Chromadorea</taxon>
        <taxon>Rhabditida</taxon>
        <taxon>Rhabditina</taxon>
        <taxon>Rhabditomorpha</taxon>
        <taxon>Strongyloidea</taxon>
        <taxon>Metastrongylidae</taxon>
        <taxon>Angiostrongylus</taxon>
    </lineage>
</organism>
<evidence type="ECO:0000313" key="1">
    <source>
        <dbReference type="EMBL" id="VDM53592.1"/>
    </source>
</evidence>
<reference evidence="3" key="1">
    <citation type="submission" date="2017-02" db="UniProtKB">
        <authorList>
            <consortium name="WormBaseParasite"/>
        </authorList>
    </citation>
    <scope>IDENTIFICATION</scope>
</reference>
<dbReference type="OrthoDB" id="410104at2759"/>
<dbReference type="EMBL" id="UYYA01000349">
    <property type="protein sequence ID" value="VDM53592.1"/>
    <property type="molecule type" value="Genomic_DNA"/>
</dbReference>
<accession>A0A0R3PDJ0</accession>
<keyword evidence="2" id="KW-1185">Reference proteome</keyword>
<dbReference type="Proteomes" id="UP000267027">
    <property type="component" value="Unassembled WGS sequence"/>
</dbReference>
<evidence type="ECO:0000313" key="3">
    <source>
        <dbReference type="WBParaSite" id="ACOC_0000200601-mRNA-1"/>
    </source>
</evidence>
<sequence length="101" mass="11892">MSPFCNDIDIDTKRLAKQGDTVTFTLQNIIQTLEWDNMVAKIDDRQLHHFRFTYDIVHVTRDISQVEQLLAGFDNAYGRLVFSRIYPSRFTKFCKNDVSEE</sequence>
<proteinExistence type="predicted"/>
<dbReference type="WBParaSite" id="ACOC_0000200601-mRNA-1">
    <property type="protein sequence ID" value="ACOC_0000200601-mRNA-1"/>
    <property type="gene ID" value="ACOC_0000200601"/>
</dbReference>
<protein>
    <submittedName>
        <fullName evidence="3">DUF223 domain-containing protein</fullName>
    </submittedName>
</protein>
<reference evidence="1 2" key="2">
    <citation type="submission" date="2018-11" db="EMBL/GenBank/DDBJ databases">
        <authorList>
            <consortium name="Pathogen Informatics"/>
        </authorList>
    </citation>
    <scope>NUCLEOTIDE SEQUENCE [LARGE SCALE GENOMIC DNA]</scope>
    <source>
        <strain evidence="1 2">Costa Rica</strain>
    </source>
</reference>
<gene>
    <name evidence="1" type="ORF">ACOC_LOCUS2007</name>
</gene>